<dbReference type="Pfam" id="PF01841">
    <property type="entry name" value="Transglut_core"/>
    <property type="match status" value="1"/>
</dbReference>
<evidence type="ECO:0000313" key="2">
    <source>
        <dbReference type="EMBL" id="GEK21277.1"/>
    </source>
</evidence>
<comment type="caution">
    <text evidence="2">The sequence shown here is derived from an EMBL/GenBank/DDBJ whole genome shotgun (WGS) entry which is preliminary data.</text>
</comment>
<sequence length="309" mass="33535">MPDLAAYATHSPFTDPGPHAVLLKAVPPDPAALHAAACRTVVHYRAGAEQLAPGQDADIDLRWLADILGEAQERATGPLDAAREPAQQIAGCCRDHTLFAIGVLREHGIPARSRVGFAGYFRPGFHHDHVVAEHWDGSRWVRFDAELDAANPWFGFDSHDMATGLGAPFETAAEVWLAHRRDGLDVSTYGVDPSLPELCGPEFVRGYVVTELAHRQRDELLLWDVWGDTLPETSTPAEELDRLADEIAELLVAADGGSAAAEAELEQRYASDPRLRPGEQVVTLSPTGRVGDADLVAKVNRWRAPDAQG</sequence>
<dbReference type="InterPro" id="IPR038765">
    <property type="entry name" value="Papain-like_cys_pep_sf"/>
</dbReference>
<dbReference type="EMBL" id="BJUB01000005">
    <property type="protein sequence ID" value="GEK21277.1"/>
    <property type="molecule type" value="Genomic_DNA"/>
</dbReference>
<protein>
    <recommendedName>
        <fullName evidence="1">Transglutaminase-like domain-containing protein</fullName>
    </recommendedName>
</protein>
<keyword evidence="3" id="KW-1185">Reference proteome</keyword>
<dbReference type="OrthoDB" id="148799at2"/>
<dbReference type="Proteomes" id="UP000321118">
    <property type="component" value="Unassembled WGS sequence"/>
</dbReference>
<evidence type="ECO:0000259" key="1">
    <source>
        <dbReference type="Pfam" id="PF01841"/>
    </source>
</evidence>
<dbReference type="AlphaFoldDB" id="A0A510V317"/>
<dbReference type="RefSeq" id="WP_146927102.1">
    <property type="nucleotide sequence ID" value="NZ_BJUB01000005.1"/>
</dbReference>
<accession>A0A510V317</accession>
<name>A0A510V317_9CELL</name>
<dbReference type="SUPFAM" id="SSF54001">
    <property type="entry name" value="Cysteine proteinases"/>
    <property type="match status" value="1"/>
</dbReference>
<evidence type="ECO:0000313" key="3">
    <source>
        <dbReference type="Proteomes" id="UP000321118"/>
    </source>
</evidence>
<gene>
    <name evidence="2" type="ORF">CXY01_17970</name>
</gene>
<organism evidence="2 3">
    <name type="scientific">Cellulomonas xylanilytica</name>
    <dbReference type="NCBI Taxonomy" id="233583"/>
    <lineage>
        <taxon>Bacteria</taxon>
        <taxon>Bacillati</taxon>
        <taxon>Actinomycetota</taxon>
        <taxon>Actinomycetes</taxon>
        <taxon>Micrococcales</taxon>
        <taxon>Cellulomonadaceae</taxon>
        <taxon>Cellulomonas</taxon>
    </lineage>
</organism>
<reference evidence="2 3" key="1">
    <citation type="submission" date="2019-07" db="EMBL/GenBank/DDBJ databases">
        <title>Whole genome shotgun sequence of Cellulomonas xylanilytica NBRC 101102.</title>
        <authorList>
            <person name="Hosoyama A."/>
            <person name="Uohara A."/>
            <person name="Ohji S."/>
            <person name="Ichikawa N."/>
        </authorList>
    </citation>
    <scope>NUCLEOTIDE SEQUENCE [LARGE SCALE GENOMIC DNA]</scope>
    <source>
        <strain evidence="2 3">NBRC 101102</strain>
    </source>
</reference>
<feature type="domain" description="Transglutaminase-like" evidence="1">
    <location>
        <begin position="82"/>
        <end position="145"/>
    </location>
</feature>
<dbReference type="Gene3D" id="3.10.620.30">
    <property type="match status" value="1"/>
</dbReference>
<proteinExistence type="predicted"/>
<dbReference type="InterPro" id="IPR002931">
    <property type="entry name" value="Transglutaminase-like"/>
</dbReference>